<gene>
    <name evidence="4" type="ORF">H4R26_005018</name>
</gene>
<dbReference type="InterPro" id="IPR007863">
    <property type="entry name" value="Peptidase_M16_C"/>
</dbReference>
<accession>A0A9W8B9Z0</accession>
<dbReference type="AlphaFoldDB" id="A0A9W8B9Z0"/>
<dbReference type="EMBL" id="JANBQF010000686">
    <property type="protein sequence ID" value="KAJ1999543.1"/>
    <property type="molecule type" value="Genomic_DNA"/>
</dbReference>
<reference evidence="4" key="1">
    <citation type="submission" date="2022-07" db="EMBL/GenBank/DDBJ databases">
        <title>Phylogenomic reconstructions and comparative analyses of Kickxellomycotina fungi.</title>
        <authorList>
            <person name="Reynolds N.K."/>
            <person name="Stajich J.E."/>
            <person name="Barry K."/>
            <person name="Grigoriev I.V."/>
            <person name="Crous P."/>
            <person name="Smith M.E."/>
        </authorList>
    </citation>
    <scope>NUCLEOTIDE SEQUENCE</scope>
    <source>
        <strain evidence="4">IMI 214461</strain>
    </source>
</reference>
<dbReference type="GO" id="GO:0046872">
    <property type="term" value="F:metal ion binding"/>
    <property type="evidence" value="ECO:0007669"/>
    <property type="project" value="InterPro"/>
</dbReference>
<evidence type="ECO:0000256" key="1">
    <source>
        <dbReference type="SAM" id="MobiDB-lite"/>
    </source>
</evidence>
<feature type="compositionally biased region" description="Basic and acidic residues" evidence="1">
    <location>
        <begin position="356"/>
        <end position="372"/>
    </location>
</feature>
<evidence type="ECO:0000259" key="2">
    <source>
        <dbReference type="Pfam" id="PF00675"/>
    </source>
</evidence>
<dbReference type="Pfam" id="PF00675">
    <property type="entry name" value="Peptidase_M16"/>
    <property type="match status" value="1"/>
</dbReference>
<dbReference type="OrthoDB" id="4953at2759"/>
<dbReference type="PANTHER" id="PTHR43016:SF6">
    <property type="entry name" value="PEPTIDASE M16 N-TERMINAL DOMAIN-CONTAINING PROTEIN"/>
    <property type="match status" value="1"/>
</dbReference>
<dbReference type="PANTHER" id="PTHR43016">
    <property type="entry name" value="PRESEQUENCE PROTEASE"/>
    <property type="match status" value="1"/>
</dbReference>
<dbReference type="Proteomes" id="UP001150907">
    <property type="component" value="Unassembled WGS sequence"/>
</dbReference>
<feature type="compositionally biased region" description="Acidic residues" evidence="1">
    <location>
        <begin position="373"/>
        <end position="394"/>
    </location>
</feature>
<dbReference type="Gene3D" id="3.30.830.10">
    <property type="entry name" value="Metalloenzyme, LuxS/M16 peptidase-like"/>
    <property type="match status" value="2"/>
</dbReference>
<feature type="domain" description="Peptidase M16 C-terminal" evidence="3">
    <location>
        <begin position="205"/>
        <end position="350"/>
    </location>
</feature>
<dbReference type="SUPFAM" id="SSF63411">
    <property type="entry name" value="LuxS/MPP-like metallohydrolase"/>
    <property type="match status" value="2"/>
</dbReference>
<proteinExistence type="predicted"/>
<dbReference type="FunFam" id="3.30.830.10:FF:000015">
    <property type="entry name" value="Putative zinc metalloprotease"/>
    <property type="match status" value="1"/>
</dbReference>
<feature type="region of interest" description="Disordered" evidence="1">
    <location>
        <begin position="356"/>
        <end position="396"/>
    </location>
</feature>
<evidence type="ECO:0000259" key="3">
    <source>
        <dbReference type="Pfam" id="PF05193"/>
    </source>
</evidence>
<comment type="caution">
    <text evidence="4">The sequence shown here is derived from an EMBL/GenBank/DDBJ whole genome shotgun (WGS) entry which is preliminary data.</text>
</comment>
<evidence type="ECO:0000313" key="5">
    <source>
        <dbReference type="Proteomes" id="UP001150907"/>
    </source>
</evidence>
<feature type="non-terminal residue" evidence="4">
    <location>
        <position position="787"/>
    </location>
</feature>
<sequence>MSEPRQPLFVKDGPDFTVQRGSAPESDGYPVSVYRHFESNMRIVLCRIPRPLYSLNVYVPTVAANDKGLPHTLEHLVFCGSKRYPSRGYLDALANCNLSTGTNAWTADDHTCYTLSTASEEALANVLPVYLDHILHPLLKDEHFVTEVYHYDTTGKEQGVVFSEMVARENGENDLFGINLDRLMFPPNSPYTYMSGGHTAAIAQLTNAEIVEYHRKYYDANNLTLVITGDLSDGFTEVLQRLPRDLVQSAGHSSRSPIDCSLPPVDQPQCRHVPFPSVDTDTGSVGFGWRGPPSSDAETVVAVTMLLEYLGDNPSSPLKQRFVERPLPLASDVSIEVTDTIPSTIVMHFSGVPHVGPDDLAHHSDVEDHDDHEGDAESEGEGDDDDGDVEPEDPDIPHLFEDGYFKRLLVEELQRVYDSRFDGDDLAMQKLAERFRHHVALDMENKPDDMIQEMLCVDIVNAHFSQKCLGAFSIGSRARSFDIIESLGSQPLAYWLDVLKVWLIDTPVYYVAMTPSAVLGRQLESARKEVEVANEARILDKVEHAKAIALAVEATKVNLSDGTKSNIPLPDLTRVTSIPHSQRVDVLPKAIGPAAAVQLVWLESEFPEVVLHIPLCHVSDELRPYLVLFQELLLCSDMLLPSGSLYDTAKEPTAEELHVGYTTVVDRLAAVTTSCGSAVGLGNDGFSCTWLEDVFVLELCTPKDRLKTAVRWLLQAFMFANFTAERILTMAQNLLSDINDWKRDGDLVAMSATTYFTAQDRPNQPRWTDKYISIFEQEGVLKHIVNQ</sequence>
<dbReference type="Pfam" id="PF05193">
    <property type="entry name" value="Peptidase_M16_C"/>
    <property type="match status" value="1"/>
</dbReference>
<evidence type="ECO:0000313" key="4">
    <source>
        <dbReference type="EMBL" id="KAJ1999543.1"/>
    </source>
</evidence>
<protein>
    <submittedName>
        <fullName evidence="4">Uncharacterized protein</fullName>
    </submittedName>
</protein>
<feature type="domain" description="Peptidase M16 N-terminal" evidence="2">
    <location>
        <begin position="65"/>
        <end position="153"/>
    </location>
</feature>
<dbReference type="InterPro" id="IPR011765">
    <property type="entry name" value="Pept_M16_N"/>
</dbReference>
<dbReference type="InterPro" id="IPR011249">
    <property type="entry name" value="Metalloenz_LuxS/M16"/>
</dbReference>
<organism evidence="4 5">
    <name type="scientific">Coemansia thaxteri</name>
    <dbReference type="NCBI Taxonomy" id="2663907"/>
    <lineage>
        <taxon>Eukaryota</taxon>
        <taxon>Fungi</taxon>
        <taxon>Fungi incertae sedis</taxon>
        <taxon>Zoopagomycota</taxon>
        <taxon>Kickxellomycotina</taxon>
        <taxon>Kickxellomycetes</taxon>
        <taxon>Kickxellales</taxon>
        <taxon>Kickxellaceae</taxon>
        <taxon>Coemansia</taxon>
    </lineage>
</organism>
<keyword evidence="5" id="KW-1185">Reference proteome</keyword>
<name>A0A9W8B9Z0_9FUNG</name>